<dbReference type="PRINTS" id="PR00122">
    <property type="entry name" value="VACATPASE"/>
</dbReference>
<keyword evidence="11" id="KW-0926">Vacuole</keyword>
<keyword evidence="6 11" id="KW-1133">Transmembrane helix</keyword>
<dbReference type="Pfam" id="PF00137">
    <property type="entry name" value="ATP-synt_C"/>
    <property type="match status" value="2"/>
</dbReference>
<dbReference type="InterPro" id="IPR035921">
    <property type="entry name" value="F/V-ATP_Csub_sf"/>
</dbReference>
<evidence type="ECO:0000256" key="8">
    <source>
        <dbReference type="ARBA" id="ARBA00023136"/>
    </source>
</evidence>
<evidence type="ECO:0000256" key="6">
    <source>
        <dbReference type="ARBA" id="ARBA00022989"/>
    </source>
</evidence>
<dbReference type="GO" id="GO:0046961">
    <property type="term" value="F:proton-transporting ATPase activity, rotational mechanism"/>
    <property type="evidence" value="ECO:0007669"/>
    <property type="project" value="InterPro"/>
</dbReference>
<evidence type="ECO:0000256" key="4">
    <source>
        <dbReference type="ARBA" id="ARBA00022692"/>
    </source>
</evidence>
<gene>
    <name evidence="13" type="ORF">BU23DRAFT_512169</name>
</gene>
<dbReference type="SUPFAM" id="SSF81333">
    <property type="entry name" value="F1F0 ATP synthase subunit C"/>
    <property type="match status" value="1"/>
</dbReference>
<evidence type="ECO:0000313" key="13">
    <source>
        <dbReference type="EMBL" id="KAF1969950.1"/>
    </source>
</evidence>
<evidence type="ECO:0000256" key="3">
    <source>
        <dbReference type="ARBA" id="ARBA00022448"/>
    </source>
</evidence>
<comment type="similarity">
    <text evidence="2 11">Belongs to the V-ATPase proteolipid subunit family.</text>
</comment>
<evidence type="ECO:0000256" key="2">
    <source>
        <dbReference type="ARBA" id="ARBA00007296"/>
    </source>
</evidence>
<organism evidence="13 14">
    <name type="scientific">Bimuria novae-zelandiae CBS 107.79</name>
    <dbReference type="NCBI Taxonomy" id="1447943"/>
    <lineage>
        <taxon>Eukaryota</taxon>
        <taxon>Fungi</taxon>
        <taxon>Dikarya</taxon>
        <taxon>Ascomycota</taxon>
        <taxon>Pezizomycotina</taxon>
        <taxon>Dothideomycetes</taxon>
        <taxon>Pleosporomycetidae</taxon>
        <taxon>Pleosporales</taxon>
        <taxon>Massarineae</taxon>
        <taxon>Didymosphaeriaceae</taxon>
        <taxon>Bimuria</taxon>
    </lineage>
</organism>
<evidence type="ECO:0000256" key="11">
    <source>
        <dbReference type="RuleBase" id="RU363060"/>
    </source>
</evidence>
<keyword evidence="4 11" id="KW-0812">Transmembrane</keyword>
<accession>A0A6A5UZW2</accession>
<dbReference type="EMBL" id="ML976704">
    <property type="protein sequence ID" value="KAF1969950.1"/>
    <property type="molecule type" value="Genomic_DNA"/>
</dbReference>
<proteinExistence type="inferred from homology"/>
<dbReference type="Gene3D" id="1.20.120.610">
    <property type="entry name" value="lithium bound rotor ring of v- atpase"/>
    <property type="match status" value="1"/>
</dbReference>
<comment type="subunit">
    <text evidence="10 11">V-ATPase is a heteromultimeric enzyme composed of a peripheral catalytic V1 complex (components A to H) attached to an integral membrane V0 proton pore complex (components: a, c, c', c'', d, e, f and VOA1). The decameric c-ring forms the proton-conducting pore, and is composed of eight proteolipid subunits c, one subunit c' and one subunit c''.</text>
</comment>
<dbReference type="InterPro" id="IPR011555">
    <property type="entry name" value="ATPase_proteolipid_su_C_euk"/>
</dbReference>
<keyword evidence="14" id="KW-1185">Reference proteome</keyword>
<feature type="transmembrane region" description="Helical" evidence="11">
    <location>
        <begin position="56"/>
        <end position="77"/>
    </location>
</feature>
<protein>
    <recommendedName>
        <fullName evidence="11">V-type proton ATPase proteolipid subunit</fullName>
    </recommendedName>
</protein>
<dbReference type="Proteomes" id="UP000800036">
    <property type="component" value="Unassembled WGS sequence"/>
</dbReference>
<keyword evidence="5 11" id="KW-0375">Hydrogen ion transport</keyword>
<keyword evidence="8 11" id="KW-0472">Membrane</keyword>
<feature type="domain" description="V-ATPase proteolipid subunit C-like" evidence="12">
    <location>
        <begin position="93"/>
        <end position="152"/>
    </location>
</feature>
<comment type="function">
    <text evidence="11">Proton-conducting pore forming of the V0 complex of vacuolar(H+)-ATPase (V-ATPase), a multisubunit enzyme composed of a peripheral complex (V1) that hydrolyzes ATP and a membrane integral complex (V0) that translocates protons. V-ATPase is responsible for acidifying and maintaining the pH of intracellular compartments.</text>
</comment>
<dbReference type="AlphaFoldDB" id="A0A6A5UZW2"/>
<evidence type="ECO:0000256" key="10">
    <source>
        <dbReference type="ARBA" id="ARBA00046480"/>
    </source>
</evidence>
<feature type="domain" description="V-ATPase proteolipid subunit C-like" evidence="12">
    <location>
        <begin position="17"/>
        <end position="76"/>
    </location>
</feature>
<evidence type="ECO:0000256" key="1">
    <source>
        <dbReference type="ARBA" id="ARBA00004128"/>
    </source>
</evidence>
<keyword evidence="7 11" id="KW-0406">Ion transport</keyword>
<evidence type="ECO:0000256" key="5">
    <source>
        <dbReference type="ARBA" id="ARBA00022781"/>
    </source>
</evidence>
<dbReference type="CDD" id="cd18175">
    <property type="entry name" value="ATP-synt_Vo_c_ATP6C_rpt1"/>
    <property type="match status" value="1"/>
</dbReference>
<evidence type="ECO:0000259" key="12">
    <source>
        <dbReference type="Pfam" id="PF00137"/>
    </source>
</evidence>
<keyword evidence="3 11" id="KW-0813">Transport</keyword>
<dbReference type="CDD" id="cd18176">
    <property type="entry name" value="ATP-synt_Vo_c_ATP6C_rpt2"/>
    <property type="match status" value="1"/>
</dbReference>
<evidence type="ECO:0000256" key="7">
    <source>
        <dbReference type="ARBA" id="ARBA00023065"/>
    </source>
</evidence>
<feature type="transmembrane region" description="Helical" evidence="11">
    <location>
        <begin position="97"/>
        <end position="116"/>
    </location>
</feature>
<dbReference type="GO" id="GO:0005774">
    <property type="term" value="C:vacuolar membrane"/>
    <property type="evidence" value="ECO:0007669"/>
    <property type="project" value="UniProtKB-SubCell"/>
</dbReference>
<reference evidence="13" key="1">
    <citation type="journal article" date="2020" name="Stud. Mycol.">
        <title>101 Dothideomycetes genomes: a test case for predicting lifestyles and emergence of pathogens.</title>
        <authorList>
            <person name="Haridas S."/>
            <person name="Albert R."/>
            <person name="Binder M."/>
            <person name="Bloem J."/>
            <person name="Labutti K."/>
            <person name="Salamov A."/>
            <person name="Andreopoulos B."/>
            <person name="Baker S."/>
            <person name="Barry K."/>
            <person name="Bills G."/>
            <person name="Bluhm B."/>
            <person name="Cannon C."/>
            <person name="Castanera R."/>
            <person name="Culley D."/>
            <person name="Daum C."/>
            <person name="Ezra D."/>
            <person name="Gonzalez J."/>
            <person name="Henrissat B."/>
            <person name="Kuo A."/>
            <person name="Liang C."/>
            <person name="Lipzen A."/>
            <person name="Lutzoni F."/>
            <person name="Magnuson J."/>
            <person name="Mondo S."/>
            <person name="Nolan M."/>
            <person name="Ohm R."/>
            <person name="Pangilinan J."/>
            <person name="Park H.-J."/>
            <person name="Ramirez L."/>
            <person name="Alfaro M."/>
            <person name="Sun H."/>
            <person name="Tritt A."/>
            <person name="Yoshinaga Y."/>
            <person name="Zwiers L.-H."/>
            <person name="Turgeon B."/>
            <person name="Goodwin S."/>
            <person name="Spatafora J."/>
            <person name="Crous P."/>
            <person name="Grigoriev I."/>
        </authorList>
    </citation>
    <scope>NUCLEOTIDE SEQUENCE</scope>
    <source>
        <strain evidence="13">CBS 107.79</strain>
    </source>
</reference>
<dbReference type="OrthoDB" id="1744869at2759"/>
<comment type="function">
    <text evidence="9">Proton-conducting pore forming subunit of the V0 complex of vacuolar(H+)-ATPase (V-ATPase), a multisubunit enzyme composed of a peripheral complex (V1) that hydrolyzes ATP and a membrane integral complex (V0) that translocates protons. V-ATPase is responsible for acidifying and maintaining the pH of intracellular compartments.</text>
</comment>
<feature type="transmembrane region" description="Helical" evidence="11">
    <location>
        <begin position="13"/>
        <end position="35"/>
    </location>
</feature>
<feature type="transmembrane region" description="Helical" evidence="11">
    <location>
        <begin position="128"/>
        <end position="153"/>
    </location>
</feature>
<dbReference type="NCBIfam" id="TIGR01100">
    <property type="entry name" value="V_ATP_synt_C"/>
    <property type="match status" value="1"/>
</dbReference>
<evidence type="ECO:0000313" key="14">
    <source>
        <dbReference type="Proteomes" id="UP000800036"/>
    </source>
</evidence>
<dbReference type="GO" id="GO:0033179">
    <property type="term" value="C:proton-transporting V-type ATPase, V0 domain"/>
    <property type="evidence" value="ECO:0007669"/>
    <property type="project" value="InterPro"/>
</dbReference>
<evidence type="ECO:0000256" key="9">
    <source>
        <dbReference type="ARBA" id="ARBA00045519"/>
    </source>
</evidence>
<comment type="subcellular location">
    <subcellularLocation>
        <location evidence="1 11">Vacuole membrane</location>
        <topology evidence="1 11">Multi-pass membrane protein</topology>
    </subcellularLocation>
</comment>
<name>A0A6A5UZW2_9PLEO</name>
<dbReference type="InterPro" id="IPR000245">
    <property type="entry name" value="ATPase_proteolipid_csu"/>
</dbReference>
<dbReference type="FunFam" id="1.20.120.610:FF:000001">
    <property type="entry name" value="V-type proton ATPase proteolipid subunit"/>
    <property type="match status" value="1"/>
</dbReference>
<sequence>MYPSDVCPVYAPFFSNMGCACAIIFGVLGAAYGTAKAGIGVSAAGILRPDMIVRNSIPVVMAGILAIYSLVISVMIANSLKPETHLFTSFTHLGAGLAVGMCGLGAGFAIGITGDAGVRATCQQPRMFVGMMLIMIFAEVLGLYGMIIGLLMLSSTANVSC</sequence>
<dbReference type="PANTHER" id="PTHR10263">
    <property type="entry name" value="V-TYPE PROTON ATPASE PROTEOLIPID SUBUNIT"/>
    <property type="match status" value="1"/>
</dbReference>
<dbReference type="InterPro" id="IPR002379">
    <property type="entry name" value="ATPase_proteolipid_c-like_dom"/>
</dbReference>